<dbReference type="Proteomes" id="UP000297982">
    <property type="component" value="Unassembled WGS sequence"/>
</dbReference>
<dbReference type="CDD" id="cd02966">
    <property type="entry name" value="TlpA_like_family"/>
    <property type="match status" value="1"/>
</dbReference>
<proteinExistence type="predicted"/>
<dbReference type="InterPro" id="IPR050553">
    <property type="entry name" value="Thioredoxin_ResA/DsbE_sf"/>
</dbReference>
<name>A0A4Z0GZP2_9BACI</name>
<evidence type="ECO:0000259" key="2">
    <source>
        <dbReference type="PROSITE" id="PS51352"/>
    </source>
</evidence>
<gene>
    <name evidence="3" type="ORF">E4663_12800</name>
</gene>
<dbReference type="GO" id="GO:0016491">
    <property type="term" value="F:oxidoreductase activity"/>
    <property type="evidence" value="ECO:0007669"/>
    <property type="project" value="InterPro"/>
</dbReference>
<evidence type="ECO:0000256" key="1">
    <source>
        <dbReference type="ARBA" id="ARBA00023157"/>
    </source>
</evidence>
<organism evidence="3 4">
    <name type="scientific">Halobacillus salinus</name>
    <dbReference type="NCBI Taxonomy" id="192814"/>
    <lineage>
        <taxon>Bacteria</taxon>
        <taxon>Bacillati</taxon>
        <taxon>Bacillota</taxon>
        <taxon>Bacilli</taxon>
        <taxon>Bacillales</taxon>
        <taxon>Bacillaceae</taxon>
        <taxon>Halobacillus</taxon>
    </lineage>
</organism>
<dbReference type="PANTHER" id="PTHR42852:SF13">
    <property type="entry name" value="PROTEIN DIPZ"/>
    <property type="match status" value="1"/>
</dbReference>
<dbReference type="PROSITE" id="PS51352">
    <property type="entry name" value="THIOREDOXIN_2"/>
    <property type="match status" value="1"/>
</dbReference>
<dbReference type="STRING" id="192814.GCA_900166575_03507"/>
<dbReference type="PANTHER" id="PTHR42852">
    <property type="entry name" value="THIOL:DISULFIDE INTERCHANGE PROTEIN DSBE"/>
    <property type="match status" value="1"/>
</dbReference>
<dbReference type="EMBL" id="SRJC01000003">
    <property type="protein sequence ID" value="TGB02218.1"/>
    <property type="molecule type" value="Genomic_DNA"/>
</dbReference>
<dbReference type="Gene3D" id="3.40.30.10">
    <property type="entry name" value="Glutaredoxin"/>
    <property type="match status" value="1"/>
</dbReference>
<keyword evidence="1" id="KW-1015">Disulfide bond</keyword>
<dbReference type="SUPFAM" id="SSF52833">
    <property type="entry name" value="Thioredoxin-like"/>
    <property type="match status" value="1"/>
</dbReference>
<dbReference type="AlphaFoldDB" id="A0A4Z0GZP2"/>
<evidence type="ECO:0000313" key="3">
    <source>
        <dbReference type="EMBL" id="TGB02218.1"/>
    </source>
</evidence>
<comment type="caution">
    <text evidence="3">The sequence shown here is derived from an EMBL/GenBank/DDBJ whole genome shotgun (WGS) entry which is preliminary data.</text>
</comment>
<reference evidence="3 4" key="1">
    <citation type="journal article" date="2003" name="Int. J. Syst. Evol. Microbiol.">
        <title>Halobacillus salinus sp. nov., isolated from a salt lake on the coast of the East Sea in Korea.</title>
        <authorList>
            <person name="Yoon J.H."/>
            <person name="Kang K.H."/>
            <person name="Park Y.H."/>
        </authorList>
    </citation>
    <scope>NUCLEOTIDE SEQUENCE [LARGE SCALE GENOMIC DNA]</scope>
    <source>
        <strain evidence="3 4">HSL-3</strain>
    </source>
</reference>
<accession>A0A4Z0GZP2</accession>
<dbReference type="InterPro" id="IPR036249">
    <property type="entry name" value="Thioredoxin-like_sf"/>
</dbReference>
<protein>
    <submittedName>
        <fullName evidence="3">TlpA family protein disulfide reductase</fullName>
    </submittedName>
</protein>
<evidence type="ECO:0000313" key="4">
    <source>
        <dbReference type="Proteomes" id="UP000297982"/>
    </source>
</evidence>
<keyword evidence="4" id="KW-1185">Reference proteome</keyword>
<sequence>MRKNPSQSKERENFNMKQAPNFKLPYMFNDQLFELEKNHGKVVILTFWASWCPDSSRDLPKKEQLFQTMDHDKVQMVTINVTGRERSEEEARKYAEQFLTQPTLTDNGREVYDLYESDGVPTTVIINQDGDIHAQFGDQASFLEVVDALGSLI</sequence>
<dbReference type="Pfam" id="PF00578">
    <property type="entry name" value="AhpC-TSA"/>
    <property type="match status" value="1"/>
</dbReference>
<dbReference type="InterPro" id="IPR000866">
    <property type="entry name" value="AhpC/TSA"/>
</dbReference>
<dbReference type="InterPro" id="IPR013766">
    <property type="entry name" value="Thioredoxin_domain"/>
</dbReference>
<feature type="domain" description="Thioredoxin" evidence="2">
    <location>
        <begin position="13"/>
        <end position="151"/>
    </location>
</feature>
<dbReference type="GO" id="GO:0016209">
    <property type="term" value="F:antioxidant activity"/>
    <property type="evidence" value="ECO:0007669"/>
    <property type="project" value="InterPro"/>
</dbReference>